<dbReference type="AlphaFoldDB" id="A0AA39JWH2"/>
<dbReference type="InterPro" id="IPR022237">
    <property type="entry name" value="PsiD-like"/>
</dbReference>
<evidence type="ECO:0000259" key="1">
    <source>
        <dbReference type="Pfam" id="PF12588"/>
    </source>
</evidence>
<accession>A0AA39JWH2</accession>
<evidence type="ECO:0000313" key="3">
    <source>
        <dbReference type="Proteomes" id="UP001175211"/>
    </source>
</evidence>
<comment type="caution">
    <text evidence="2">The sequence shown here is derived from an EMBL/GenBank/DDBJ whole genome shotgun (WGS) entry which is preliminary data.</text>
</comment>
<evidence type="ECO:0000313" key="2">
    <source>
        <dbReference type="EMBL" id="KAK0449085.1"/>
    </source>
</evidence>
<keyword evidence="3" id="KW-1185">Reference proteome</keyword>
<dbReference type="Pfam" id="PF12588">
    <property type="entry name" value="PSDC"/>
    <property type="match status" value="1"/>
</dbReference>
<dbReference type="GeneID" id="85357591"/>
<organism evidence="2 3">
    <name type="scientific">Armillaria tabescens</name>
    <name type="common">Ringless honey mushroom</name>
    <name type="synonym">Agaricus tabescens</name>
    <dbReference type="NCBI Taxonomy" id="1929756"/>
    <lineage>
        <taxon>Eukaryota</taxon>
        <taxon>Fungi</taxon>
        <taxon>Dikarya</taxon>
        <taxon>Basidiomycota</taxon>
        <taxon>Agaricomycotina</taxon>
        <taxon>Agaricomycetes</taxon>
        <taxon>Agaricomycetidae</taxon>
        <taxon>Agaricales</taxon>
        <taxon>Marasmiineae</taxon>
        <taxon>Physalacriaceae</taxon>
        <taxon>Desarmillaria</taxon>
    </lineage>
</organism>
<proteinExistence type="predicted"/>
<gene>
    <name evidence="2" type="ORF">EV420DRAFT_1565838</name>
</gene>
<reference evidence="2" key="1">
    <citation type="submission" date="2023-06" db="EMBL/GenBank/DDBJ databases">
        <authorList>
            <consortium name="Lawrence Berkeley National Laboratory"/>
            <person name="Ahrendt S."/>
            <person name="Sahu N."/>
            <person name="Indic B."/>
            <person name="Wong-Bajracharya J."/>
            <person name="Merenyi Z."/>
            <person name="Ke H.-M."/>
            <person name="Monk M."/>
            <person name="Kocsube S."/>
            <person name="Drula E."/>
            <person name="Lipzen A."/>
            <person name="Balint B."/>
            <person name="Henrissat B."/>
            <person name="Andreopoulos B."/>
            <person name="Martin F.M."/>
            <person name="Harder C.B."/>
            <person name="Rigling D."/>
            <person name="Ford K.L."/>
            <person name="Foster G.D."/>
            <person name="Pangilinan J."/>
            <person name="Papanicolaou A."/>
            <person name="Barry K."/>
            <person name="LaButti K."/>
            <person name="Viragh M."/>
            <person name="Koriabine M."/>
            <person name="Yan M."/>
            <person name="Riley R."/>
            <person name="Champramary S."/>
            <person name="Plett K.L."/>
            <person name="Tsai I.J."/>
            <person name="Slot J."/>
            <person name="Sipos G."/>
            <person name="Plett J."/>
            <person name="Nagy L.G."/>
            <person name="Grigoriev I.V."/>
        </authorList>
    </citation>
    <scope>NUCLEOTIDE SEQUENCE</scope>
    <source>
        <strain evidence="2">CCBAS 213</strain>
    </source>
</reference>
<name>A0AA39JWH2_ARMTA</name>
<feature type="domain" description="L-tryptophan decarboxylase PsiD-like" evidence="1">
    <location>
        <begin position="2"/>
        <end position="55"/>
    </location>
</feature>
<dbReference type="EMBL" id="JAUEPS010000039">
    <property type="protein sequence ID" value="KAK0449085.1"/>
    <property type="molecule type" value="Genomic_DNA"/>
</dbReference>
<protein>
    <recommendedName>
        <fullName evidence="1">L-tryptophan decarboxylase PsiD-like domain-containing protein</fullName>
    </recommendedName>
</protein>
<sequence>MTMLTLFNKIITKTPHSEESEYEVCLVGFPINTILHWTMGTPSGFTTFVNFKVNA</sequence>
<dbReference type="Proteomes" id="UP001175211">
    <property type="component" value="Unassembled WGS sequence"/>
</dbReference>
<dbReference type="RefSeq" id="XP_060326800.1">
    <property type="nucleotide sequence ID" value="XM_060474043.1"/>
</dbReference>